<dbReference type="InterPro" id="IPR035992">
    <property type="entry name" value="Ricin_B-like_lectins"/>
</dbReference>
<keyword evidence="3 4" id="KW-0326">Glycosidase</keyword>
<evidence type="ECO:0000313" key="8">
    <source>
        <dbReference type="Proteomes" id="UP001161247"/>
    </source>
</evidence>
<proteinExistence type="inferred from homology"/>
<dbReference type="SUPFAM" id="SSF50370">
    <property type="entry name" value="Ricin B-like lectins"/>
    <property type="match status" value="1"/>
</dbReference>
<keyword evidence="2 4" id="KW-0378">Hydrolase</keyword>
<name>A0AAV1DZ17_OLDCO</name>
<evidence type="ECO:0000256" key="4">
    <source>
        <dbReference type="RuleBase" id="RU361153"/>
    </source>
</evidence>
<dbReference type="GO" id="GO:0004553">
    <property type="term" value="F:hydrolase activity, hydrolyzing O-glycosyl compounds"/>
    <property type="evidence" value="ECO:0007669"/>
    <property type="project" value="InterPro"/>
</dbReference>
<dbReference type="Pfam" id="PF00150">
    <property type="entry name" value="Cellulase"/>
    <property type="match status" value="1"/>
</dbReference>
<evidence type="ECO:0000256" key="1">
    <source>
        <dbReference type="ARBA" id="ARBA00005641"/>
    </source>
</evidence>
<dbReference type="Gene3D" id="2.80.10.50">
    <property type="match status" value="1"/>
</dbReference>
<dbReference type="InterPro" id="IPR001547">
    <property type="entry name" value="Glyco_hydro_5"/>
</dbReference>
<dbReference type="SUPFAM" id="SSF51445">
    <property type="entry name" value="(Trans)glycosidases"/>
    <property type="match status" value="1"/>
</dbReference>
<evidence type="ECO:0000256" key="2">
    <source>
        <dbReference type="ARBA" id="ARBA00022801"/>
    </source>
</evidence>
<protein>
    <submittedName>
        <fullName evidence="7">OLC1v1013662C1</fullName>
    </submittedName>
</protein>
<evidence type="ECO:0000256" key="5">
    <source>
        <dbReference type="SAM" id="SignalP"/>
    </source>
</evidence>
<dbReference type="GO" id="GO:0000272">
    <property type="term" value="P:polysaccharide catabolic process"/>
    <property type="evidence" value="ECO:0007669"/>
    <property type="project" value="InterPro"/>
</dbReference>
<evidence type="ECO:0000259" key="6">
    <source>
        <dbReference type="Pfam" id="PF00150"/>
    </source>
</evidence>
<reference evidence="7" key="1">
    <citation type="submission" date="2023-03" db="EMBL/GenBank/DDBJ databases">
        <authorList>
            <person name="Julca I."/>
        </authorList>
    </citation>
    <scope>NUCLEOTIDE SEQUENCE</scope>
</reference>
<feature type="chain" id="PRO_5043818946" evidence="5">
    <location>
        <begin position="20"/>
        <end position="541"/>
    </location>
</feature>
<gene>
    <name evidence="7" type="ORF">OLC1_LOCUS20181</name>
</gene>
<feature type="signal peptide" evidence="5">
    <location>
        <begin position="1"/>
        <end position="19"/>
    </location>
</feature>
<dbReference type="PANTHER" id="PTHR31263">
    <property type="entry name" value="CELLULASE FAMILY PROTEIN (AFU_ORTHOLOGUE AFUA_5G14560)"/>
    <property type="match status" value="1"/>
</dbReference>
<dbReference type="Gene3D" id="3.20.20.80">
    <property type="entry name" value="Glycosidases"/>
    <property type="match status" value="1"/>
</dbReference>
<keyword evidence="5" id="KW-0732">Signal</keyword>
<feature type="domain" description="Glycoside hydrolase family 5" evidence="6">
    <location>
        <begin position="80"/>
        <end position="359"/>
    </location>
</feature>
<dbReference type="Proteomes" id="UP001161247">
    <property type="component" value="Chromosome 7"/>
</dbReference>
<sequence length="541" mass="60915">MLLVIRLTILLIILLKVINKLPHEDHDDVNSHSISSLQTNSRWIVNESGKRVKLACVNWAAHLETAVAEGLSKQPVDVISKTILDLGFNCVRLTWPLSLITNYNSLGISDQFTVRDSFLKAGLSPYIAGIQVNNPSILDLSLINAFQAVVTSLSNHKVMIILDNHTSKPGWCCGGSDGDGFFGDQYFNPDLWIKGLTTMATMFKDDKYLIGISLRNELRGPKENVDDWYRYMKKGAEAVHAVNPDLLIILSGLHYDRDLSFLFQKPLKLKFKSKLVYEVHWYSFSDGHSWATGNPNQVCGQTVDNMNRKSGFLLDQGYPLFVSEFGLDLRGGNWSHNRYFNCFMSWAAERDFDWAIWTVVGSYYVRKGVVGLNETYGIFNWNWSEVSNPSLLKRISVLQTPFQEPGVSPHKIIFHPLTGLCIQRQSNLNQLKLGPCSEAEVWDYSPDQKVLSINGTDRCIEAAKLGEPVKLGIVCNQKSSKWEPISESKMHLSSNPLQDVNYQICLDVNSNNVVISSTCKCLSKDNTCDPASQWFKIIDSS</sequence>
<dbReference type="AlphaFoldDB" id="A0AAV1DZ17"/>
<keyword evidence="8" id="KW-1185">Reference proteome</keyword>
<evidence type="ECO:0000256" key="3">
    <source>
        <dbReference type="ARBA" id="ARBA00023295"/>
    </source>
</evidence>
<dbReference type="InterPro" id="IPR017853">
    <property type="entry name" value="GH"/>
</dbReference>
<comment type="similarity">
    <text evidence="1 4">Belongs to the glycosyl hydrolase 5 (cellulase A) family.</text>
</comment>
<evidence type="ECO:0000313" key="7">
    <source>
        <dbReference type="EMBL" id="CAI9113120.1"/>
    </source>
</evidence>
<organism evidence="7 8">
    <name type="scientific">Oldenlandia corymbosa var. corymbosa</name>
    <dbReference type="NCBI Taxonomy" id="529605"/>
    <lineage>
        <taxon>Eukaryota</taxon>
        <taxon>Viridiplantae</taxon>
        <taxon>Streptophyta</taxon>
        <taxon>Embryophyta</taxon>
        <taxon>Tracheophyta</taxon>
        <taxon>Spermatophyta</taxon>
        <taxon>Magnoliopsida</taxon>
        <taxon>eudicotyledons</taxon>
        <taxon>Gunneridae</taxon>
        <taxon>Pentapetalae</taxon>
        <taxon>asterids</taxon>
        <taxon>lamiids</taxon>
        <taxon>Gentianales</taxon>
        <taxon>Rubiaceae</taxon>
        <taxon>Rubioideae</taxon>
        <taxon>Spermacoceae</taxon>
        <taxon>Hedyotis-Oldenlandia complex</taxon>
        <taxon>Oldenlandia</taxon>
    </lineage>
</organism>
<accession>A0AAV1DZ17</accession>
<dbReference type="EMBL" id="OX459124">
    <property type="protein sequence ID" value="CAI9113120.1"/>
    <property type="molecule type" value="Genomic_DNA"/>
</dbReference>
<dbReference type="PANTHER" id="PTHR31263:SF44">
    <property type="entry name" value="OS04G0481200 PROTEIN"/>
    <property type="match status" value="1"/>
</dbReference>